<dbReference type="Gene3D" id="2.30.110.10">
    <property type="entry name" value="Electron Transport, Fmn-binding Protein, Chain A"/>
    <property type="match status" value="1"/>
</dbReference>
<proteinExistence type="inferred from homology"/>
<gene>
    <name evidence="6" type="ORF">DFQ10_10768</name>
</gene>
<evidence type="ECO:0000259" key="5">
    <source>
        <dbReference type="Pfam" id="PF01613"/>
    </source>
</evidence>
<evidence type="ECO:0000256" key="1">
    <source>
        <dbReference type="ARBA" id="ARBA00001917"/>
    </source>
</evidence>
<evidence type="ECO:0000256" key="4">
    <source>
        <dbReference type="ARBA" id="ARBA00038054"/>
    </source>
</evidence>
<evidence type="ECO:0000313" key="6">
    <source>
        <dbReference type="EMBL" id="RED42884.1"/>
    </source>
</evidence>
<dbReference type="GO" id="GO:0010181">
    <property type="term" value="F:FMN binding"/>
    <property type="evidence" value="ECO:0007669"/>
    <property type="project" value="InterPro"/>
</dbReference>
<evidence type="ECO:0000256" key="2">
    <source>
        <dbReference type="ARBA" id="ARBA00022630"/>
    </source>
</evidence>
<protein>
    <submittedName>
        <fullName evidence="6">Flavin reductase (DIM6/NTAB) family NADH-FMN oxidoreductase RutF</fullName>
    </submittedName>
</protein>
<comment type="similarity">
    <text evidence="4">Belongs to the flavoredoxin family.</text>
</comment>
<keyword evidence="7" id="KW-1185">Reference proteome</keyword>
<organism evidence="6 7">
    <name type="scientific">Winogradskyella eximia</name>
    <dbReference type="NCBI Taxonomy" id="262006"/>
    <lineage>
        <taxon>Bacteria</taxon>
        <taxon>Pseudomonadati</taxon>
        <taxon>Bacteroidota</taxon>
        <taxon>Flavobacteriia</taxon>
        <taxon>Flavobacteriales</taxon>
        <taxon>Flavobacteriaceae</taxon>
        <taxon>Winogradskyella</taxon>
    </lineage>
</organism>
<feature type="domain" description="Flavin reductase like" evidence="5">
    <location>
        <begin position="32"/>
        <end position="164"/>
    </location>
</feature>
<comment type="caution">
    <text evidence="6">The sequence shown here is derived from an EMBL/GenBank/DDBJ whole genome shotgun (WGS) entry which is preliminary data.</text>
</comment>
<reference evidence="6 7" key="1">
    <citation type="submission" date="2018-07" db="EMBL/GenBank/DDBJ databases">
        <title>Genomic Encyclopedia of Type Strains, Phase III (KMG-III): the genomes of soil and plant-associated and newly described type strains.</title>
        <authorList>
            <person name="Whitman W."/>
        </authorList>
    </citation>
    <scope>NUCLEOTIDE SEQUENCE [LARGE SCALE GENOMIC DNA]</scope>
    <source>
        <strain evidence="6 7">CECT 7946</strain>
    </source>
</reference>
<dbReference type="PANTHER" id="PTHR33798:SF5">
    <property type="entry name" value="FLAVIN REDUCTASE LIKE DOMAIN-CONTAINING PROTEIN"/>
    <property type="match status" value="1"/>
</dbReference>
<dbReference type="Proteomes" id="UP000256980">
    <property type="component" value="Unassembled WGS sequence"/>
</dbReference>
<dbReference type="PANTHER" id="PTHR33798">
    <property type="entry name" value="FLAVOPROTEIN OXYGENASE"/>
    <property type="match status" value="1"/>
</dbReference>
<dbReference type="InterPro" id="IPR002563">
    <property type="entry name" value="Flavin_Rdtase-like_dom"/>
</dbReference>
<accession>A0A3D9H056</accession>
<comment type="cofactor">
    <cofactor evidence="1">
        <name>FMN</name>
        <dbReference type="ChEBI" id="CHEBI:58210"/>
    </cofactor>
</comment>
<keyword evidence="3" id="KW-0288">FMN</keyword>
<evidence type="ECO:0000256" key="3">
    <source>
        <dbReference type="ARBA" id="ARBA00022643"/>
    </source>
</evidence>
<dbReference type="RefSeq" id="WP_115818076.1">
    <property type="nucleotide sequence ID" value="NZ_QRDV01000007.1"/>
</dbReference>
<dbReference type="SUPFAM" id="SSF50475">
    <property type="entry name" value="FMN-binding split barrel"/>
    <property type="match status" value="1"/>
</dbReference>
<evidence type="ECO:0000313" key="7">
    <source>
        <dbReference type="Proteomes" id="UP000256980"/>
    </source>
</evidence>
<sequence>MLEFNSDNLDQMPHLYRINLINSCSGYKSANLIGTKSKNGISNVAVFSSITHLGSNPALLGFFLRPTTVMRNTYHNIKTTGKYTINHIYDDILDDAHHTSAKYDGHISEFDVTNLTEDYKGEFLAPFVKGSPVQMEMQFVEEYQIAANNTILVIGKIDKLYIDDYIIEKDGFVNLSKGKVATINGLDGYAIPELKKRLDYQRPKPQFVNSND</sequence>
<dbReference type="AlphaFoldDB" id="A0A3D9H056"/>
<name>A0A3D9H056_9FLAO</name>
<keyword evidence="2" id="KW-0285">Flavoprotein</keyword>
<dbReference type="InterPro" id="IPR012349">
    <property type="entry name" value="Split_barrel_FMN-bd"/>
</dbReference>
<dbReference type="GO" id="GO:0016646">
    <property type="term" value="F:oxidoreductase activity, acting on the CH-NH group of donors, NAD or NADP as acceptor"/>
    <property type="evidence" value="ECO:0007669"/>
    <property type="project" value="UniProtKB-ARBA"/>
</dbReference>
<dbReference type="EMBL" id="QRDV01000007">
    <property type="protein sequence ID" value="RED42884.1"/>
    <property type="molecule type" value="Genomic_DNA"/>
</dbReference>
<dbReference type="Pfam" id="PF01613">
    <property type="entry name" value="Flavin_Reduct"/>
    <property type="match status" value="1"/>
</dbReference>
<dbReference type="OrthoDB" id="5293996at2"/>